<dbReference type="Proteomes" id="UP000301309">
    <property type="component" value="Unassembled WGS sequence"/>
</dbReference>
<protein>
    <submittedName>
        <fullName evidence="1">Uncharacterized protein</fullName>
    </submittedName>
</protein>
<organism evidence="1 2">
    <name type="scientific">Streptomyces violaceusniger</name>
    <dbReference type="NCBI Taxonomy" id="68280"/>
    <lineage>
        <taxon>Bacteria</taxon>
        <taxon>Bacillati</taxon>
        <taxon>Actinomycetota</taxon>
        <taxon>Actinomycetes</taxon>
        <taxon>Kitasatosporales</taxon>
        <taxon>Streptomycetaceae</taxon>
        <taxon>Streptomyces</taxon>
        <taxon>Streptomyces violaceusniger group</taxon>
    </lineage>
</organism>
<evidence type="ECO:0000313" key="2">
    <source>
        <dbReference type="Proteomes" id="UP000301309"/>
    </source>
</evidence>
<reference evidence="1 2" key="1">
    <citation type="journal article" date="2020" name="Int. J. Syst. Evol. Microbiol.">
        <title>Reclassification of Streptomyces castelarensis and Streptomyces sporoclivatus as later heterotypic synonyms of Streptomyces antimycoticus.</title>
        <authorList>
            <person name="Komaki H."/>
            <person name="Tamura T."/>
        </authorList>
    </citation>
    <scope>NUCLEOTIDE SEQUENCE [LARGE SCALE GENOMIC DNA]</scope>
    <source>
        <strain evidence="1 2">NBRC 13459</strain>
    </source>
</reference>
<proteinExistence type="predicted"/>
<gene>
    <name evidence="1" type="ORF">SVIO_001530</name>
</gene>
<accession>A0A4D4KSH0</accession>
<sequence length="52" mass="5836">MVKETAITSLILRSGNGAVTTSHYREHMLTSYQHTSDRVAGTWAWLRVSFPA</sequence>
<name>A0A4D4KSH0_STRVO</name>
<keyword evidence="2" id="KW-1185">Reference proteome</keyword>
<comment type="caution">
    <text evidence="1">The sequence shown here is derived from an EMBL/GenBank/DDBJ whole genome shotgun (WGS) entry which is preliminary data.</text>
</comment>
<dbReference type="AlphaFoldDB" id="A0A4D4KSH0"/>
<evidence type="ECO:0000313" key="1">
    <source>
        <dbReference type="EMBL" id="GDY49530.1"/>
    </source>
</evidence>
<dbReference type="EMBL" id="BJHW01000001">
    <property type="protein sequence ID" value="GDY49530.1"/>
    <property type="molecule type" value="Genomic_DNA"/>
</dbReference>